<protein>
    <recommendedName>
        <fullName evidence="2">DH domain-containing protein</fullName>
    </recommendedName>
</protein>
<feature type="region of interest" description="Disordered" evidence="1">
    <location>
        <begin position="420"/>
        <end position="439"/>
    </location>
</feature>
<dbReference type="PANTHER" id="PTHR45834:SF3">
    <property type="entry name" value="RHO GUANINE NUCLEOTIDE EXCHANGE FACTOR 3, ISOFORM L"/>
    <property type="match status" value="1"/>
</dbReference>
<dbReference type="Pfam" id="PF22697">
    <property type="entry name" value="SOS1_NGEF_PH"/>
    <property type="match status" value="1"/>
</dbReference>
<dbReference type="InterPro" id="IPR055251">
    <property type="entry name" value="SOS1_NGEF_PH"/>
</dbReference>
<dbReference type="SUPFAM" id="SSF50729">
    <property type="entry name" value="PH domain-like"/>
    <property type="match status" value="1"/>
</dbReference>
<dbReference type="AlphaFoldDB" id="A0A813RPN7"/>
<comment type="caution">
    <text evidence="3">The sequence shown here is derived from an EMBL/GenBank/DDBJ whole genome shotgun (WGS) entry which is preliminary data.</text>
</comment>
<evidence type="ECO:0000256" key="1">
    <source>
        <dbReference type="SAM" id="MobiDB-lite"/>
    </source>
</evidence>
<dbReference type="SMART" id="SM00325">
    <property type="entry name" value="RhoGEF"/>
    <property type="match status" value="1"/>
</dbReference>
<organism evidence="3 4">
    <name type="scientific">Adineta ricciae</name>
    <name type="common">Rotifer</name>
    <dbReference type="NCBI Taxonomy" id="249248"/>
    <lineage>
        <taxon>Eukaryota</taxon>
        <taxon>Metazoa</taxon>
        <taxon>Spiralia</taxon>
        <taxon>Gnathifera</taxon>
        <taxon>Rotifera</taxon>
        <taxon>Eurotatoria</taxon>
        <taxon>Bdelloidea</taxon>
        <taxon>Adinetida</taxon>
        <taxon>Adinetidae</taxon>
        <taxon>Adineta</taxon>
    </lineage>
</organism>
<dbReference type="InterPro" id="IPR000219">
    <property type="entry name" value="DH_dom"/>
</dbReference>
<dbReference type="Gene3D" id="1.20.900.10">
    <property type="entry name" value="Dbl homology (DH) domain"/>
    <property type="match status" value="1"/>
</dbReference>
<dbReference type="InterPro" id="IPR011993">
    <property type="entry name" value="PH-like_dom_sf"/>
</dbReference>
<gene>
    <name evidence="3" type="ORF">EDS130_LOCUS3955</name>
</gene>
<dbReference type="SUPFAM" id="SSF48065">
    <property type="entry name" value="DBL homology domain (DH-domain)"/>
    <property type="match status" value="1"/>
</dbReference>
<evidence type="ECO:0000313" key="3">
    <source>
        <dbReference type="EMBL" id="CAF0783330.1"/>
    </source>
</evidence>
<dbReference type="GO" id="GO:0005829">
    <property type="term" value="C:cytosol"/>
    <property type="evidence" value="ECO:0007669"/>
    <property type="project" value="TreeGrafter"/>
</dbReference>
<dbReference type="GO" id="GO:0005085">
    <property type="term" value="F:guanyl-nucleotide exchange factor activity"/>
    <property type="evidence" value="ECO:0007669"/>
    <property type="project" value="InterPro"/>
</dbReference>
<evidence type="ECO:0000259" key="2">
    <source>
        <dbReference type="PROSITE" id="PS50010"/>
    </source>
</evidence>
<accession>A0A813RPN7</accession>
<evidence type="ECO:0000313" key="4">
    <source>
        <dbReference type="Proteomes" id="UP000663852"/>
    </source>
</evidence>
<dbReference type="Gene3D" id="2.30.29.30">
    <property type="entry name" value="Pleckstrin-homology domain (PH domain)/Phosphotyrosine-binding domain (PTB)"/>
    <property type="match status" value="1"/>
</dbReference>
<reference evidence="3" key="1">
    <citation type="submission" date="2021-02" db="EMBL/GenBank/DDBJ databases">
        <authorList>
            <person name="Nowell W R."/>
        </authorList>
    </citation>
    <scope>NUCLEOTIDE SEQUENCE</scope>
</reference>
<dbReference type="Pfam" id="PF00621">
    <property type="entry name" value="RhoGEF"/>
    <property type="match status" value="1"/>
</dbReference>
<dbReference type="EMBL" id="CAJNOJ010000010">
    <property type="protein sequence ID" value="CAF0783330.1"/>
    <property type="molecule type" value="Genomic_DNA"/>
</dbReference>
<feature type="compositionally biased region" description="Basic and acidic residues" evidence="1">
    <location>
        <begin position="420"/>
        <end position="432"/>
    </location>
</feature>
<dbReference type="Proteomes" id="UP000663852">
    <property type="component" value="Unassembled WGS sequence"/>
</dbReference>
<dbReference type="InterPro" id="IPR053086">
    <property type="entry name" value="RhoGEF_domain"/>
</dbReference>
<dbReference type="OrthoDB" id="660555at2759"/>
<dbReference type="PROSITE" id="PS50010">
    <property type="entry name" value="DH_2"/>
    <property type="match status" value="1"/>
</dbReference>
<dbReference type="CDD" id="cd00160">
    <property type="entry name" value="RhoGEF"/>
    <property type="match status" value="1"/>
</dbReference>
<name>A0A813RPN7_ADIRI</name>
<dbReference type="InterPro" id="IPR035899">
    <property type="entry name" value="DBL_dom_sf"/>
</dbReference>
<dbReference type="PANTHER" id="PTHR45834">
    <property type="entry name" value="RHO GUANINE NUCLEOTIDE EXCHANGE FACTOR 9-RELATED"/>
    <property type="match status" value="1"/>
</dbReference>
<proteinExistence type="predicted"/>
<feature type="domain" description="DH" evidence="2">
    <location>
        <begin position="578"/>
        <end position="762"/>
    </location>
</feature>
<sequence>MSSTLNSPKISTTIPILHGTKYSPSIEKSSHSHRSSFHLSNFFHSITKFSRNIRTTNSFVRSSSTNPADQHVKLARRSFSKNDSLSSSISRPSSCFILLSPSKQEHENCLFFQKPTTNTDHVSPPKTNSSSSFNKIKRVSSFLLPLKRRQSMSLNHSLNERPFKAKEASKRRSRLLNYSIFRSKPKLFIPNFSLSGSFGYNTHSTASTSIICKLHIPFDLGHIDLLLQARLNCSLYNNYQSITSDSLHWSWSQYLRPFYAVLINKQTLTLFQPKLYDHSLLQTDHFYDFVYIPYHQTKYEDNLSIQIGYDLYAPTTIRIPLSWISKTDLNDYHVSSKFTTLQSTTERNTMFMHDNHQLFDNHLVNTPDLLFRHSNMRKIRFRYIKENGKSTSVTVRCSLKRNGTLISEALRHYQRLENENQGEKIREKTARKSDKHRRHYQIKECRIRPIIVQQAVTHKIKPTSHHFDPIQLRRKQCSSTLIDEEIPIRSNRNLICLASTSSSSSSGFRSHSRSPPIPTSSLVGCLANTDIPVYANVVPIESSKIAYHISDTNKPWPNQQGWHPTNDGRVKFYADNFKRASVIKEIYKTEHDYLVHLKNLIDGYLKKMRTREDLFTAKQIELLMGNIEEIYHFQQAFFQLLKLSINEQNPHESLIGKCFLLYKEDFKKYSDYCINHPLSCLELTKLENNLAYQNFFETCRLQANMIELKLDGFLLSPIQRICQYPLQLNELLKYTNPDHRDYENIQQAVNTMRDVACFINERKRRMEYVEVIHKWQSTVDHWQGKNLIETSTQGLGRADAYLYQNGKKEQVTLFLFDHVLIICKKDRRNSLIYFGRADLDNAEFEDLIDGKVSRLDEENLVHLLFAWRLYDRVQNKTFLFAHRTPLDKMQMIDALEYERAYVEENLSKGLEIPLYTRLATLKTQQYLAEQPIPMSRSTTATSFPLITKPNRSISAILRTSNSQGNHQTVISATSIAIDHPPVSRRRFVPSRKSSLPRFVRSSSRDSSIDDSLRSTKSRFRFWS</sequence>